<gene>
    <name evidence="2" type="ORF">EK21DRAFT_116160</name>
</gene>
<accession>A0A9P4H092</accession>
<protein>
    <submittedName>
        <fullName evidence="2">Uncharacterized protein</fullName>
    </submittedName>
</protein>
<feature type="transmembrane region" description="Helical" evidence="1">
    <location>
        <begin position="118"/>
        <end position="135"/>
    </location>
</feature>
<reference evidence="2" key="1">
    <citation type="journal article" date="2020" name="Stud. Mycol.">
        <title>101 Dothideomycetes genomes: a test case for predicting lifestyles and emergence of pathogens.</title>
        <authorList>
            <person name="Haridas S."/>
            <person name="Albert R."/>
            <person name="Binder M."/>
            <person name="Bloem J."/>
            <person name="Labutti K."/>
            <person name="Salamov A."/>
            <person name="Andreopoulos B."/>
            <person name="Baker S."/>
            <person name="Barry K."/>
            <person name="Bills G."/>
            <person name="Bluhm B."/>
            <person name="Cannon C."/>
            <person name="Castanera R."/>
            <person name="Culley D."/>
            <person name="Daum C."/>
            <person name="Ezra D."/>
            <person name="Gonzalez J."/>
            <person name="Henrissat B."/>
            <person name="Kuo A."/>
            <person name="Liang C."/>
            <person name="Lipzen A."/>
            <person name="Lutzoni F."/>
            <person name="Magnuson J."/>
            <person name="Mondo S."/>
            <person name="Nolan M."/>
            <person name="Ohm R."/>
            <person name="Pangilinan J."/>
            <person name="Park H.-J."/>
            <person name="Ramirez L."/>
            <person name="Alfaro M."/>
            <person name="Sun H."/>
            <person name="Tritt A."/>
            <person name="Yoshinaga Y."/>
            <person name="Zwiers L.-H."/>
            <person name="Turgeon B."/>
            <person name="Goodwin S."/>
            <person name="Spatafora J."/>
            <person name="Crous P."/>
            <person name="Grigoriev I."/>
        </authorList>
    </citation>
    <scope>NUCLEOTIDE SEQUENCE</scope>
    <source>
        <strain evidence="2">CBS 110217</strain>
    </source>
</reference>
<feature type="transmembrane region" description="Helical" evidence="1">
    <location>
        <begin position="80"/>
        <end position="98"/>
    </location>
</feature>
<keyword evidence="1" id="KW-1133">Transmembrane helix</keyword>
<feature type="transmembrane region" description="Helical" evidence="1">
    <location>
        <begin position="51"/>
        <end position="68"/>
    </location>
</feature>
<name>A0A9P4H092_9PLEO</name>
<evidence type="ECO:0000313" key="2">
    <source>
        <dbReference type="EMBL" id="KAF2026053.1"/>
    </source>
</evidence>
<feature type="transmembrane region" description="Helical" evidence="1">
    <location>
        <begin position="212"/>
        <end position="239"/>
    </location>
</feature>
<keyword evidence="1" id="KW-0812">Transmembrane</keyword>
<evidence type="ECO:0000256" key="1">
    <source>
        <dbReference type="SAM" id="Phobius"/>
    </source>
</evidence>
<feature type="transmembrane region" description="Helical" evidence="1">
    <location>
        <begin position="184"/>
        <end position="200"/>
    </location>
</feature>
<proteinExistence type="predicted"/>
<dbReference type="EMBL" id="ML978250">
    <property type="protein sequence ID" value="KAF2026053.1"/>
    <property type="molecule type" value="Genomic_DNA"/>
</dbReference>
<sequence length="258" mass="29175">MQIKPCLYGVLMNFQGIAKLGPLFFLISIWAQGGSHTTVGRYVPKAIVRPIVPTLFLGYVLPTVLMFVPSAPNSFKQDLVLEWQFTTILVSILLFASTKMYEKNEKRSDFDVYTVDDVSHLITAYNITFAFSIAYHALTMALIMVATGYPVLSIIRLLLSYFYFPAPYPESQEVAIFTFHKLDFLFAFFSGVLYGLYNVYHLRYKALVTKQTAVVICAVFGIAQVVVGPGTAIVGLWWWRELRVAYPGKDDMMVKPKT</sequence>
<dbReference type="OrthoDB" id="10029326at2759"/>
<evidence type="ECO:0000313" key="3">
    <source>
        <dbReference type="Proteomes" id="UP000799777"/>
    </source>
</evidence>
<keyword evidence="1" id="KW-0472">Membrane</keyword>
<comment type="caution">
    <text evidence="2">The sequence shown here is derived from an EMBL/GenBank/DDBJ whole genome shotgun (WGS) entry which is preliminary data.</text>
</comment>
<dbReference type="AlphaFoldDB" id="A0A9P4H092"/>
<feature type="transmembrane region" description="Helical" evidence="1">
    <location>
        <begin position="7"/>
        <end position="31"/>
    </location>
</feature>
<keyword evidence="3" id="KW-1185">Reference proteome</keyword>
<organism evidence="2 3">
    <name type="scientific">Setomelanomma holmii</name>
    <dbReference type="NCBI Taxonomy" id="210430"/>
    <lineage>
        <taxon>Eukaryota</taxon>
        <taxon>Fungi</taxon>
        <taxon>Dikarya</taxon>
        <taxon>Ascomycota</taxon>
        <taxon>Pezizomycotina</taxon>
        <taxon>Dothideomycetes</taxon>
        <taxon>Pleosporomycetidae</taxon>
        <taxon>Pleosporales</taxon>
        <taxon>Pleosporineae</taxon>
        <taxon>Phaeosphaeriaceae</taxon>
        <taxon>Setomelanomma</taxon>
    </lineage>
</organism>
<feature type="transmembrane region" description="Helical" evidence="1">
    <location>
        <begin position="142"/>
        <end position="164"/>
    </location>
</feature>
<dbReference type="Proteomes" id="UP000799777">
    <property type="component" value="Unassembled WGS sequence"/>
</dbReference>